<dbReference type="SUPFAM" id="SSF51246">
    <property type="entry name" value="Rudiment single hybrid motif"/>
    <property type="match status" value="1"/>
</dbReference>
<dbReference type="InterPro" id="IPR011054">
    <property type="entry name" value="Rudment_hybrid_motif"/>
</dbReference>
<dbReference type="HAMAP" id="MF_01928">
    <property type="entry name" value="PurK"/>
    <property type="match status" value="1"/>
</dbReference>
<dbReference type="UniPathway" id="UPA00074">
    <property type="reaction ID" value="UER00942"/>
</dbReference>
<dbReference type="GO" id="GO:0006189">
    <property type="term" value="P:'de novo' IMP biosynthetic process"/>
    <property type="evidence" value="ECO:0007669"/>
    <property type="project" value="UniProtKB-UniRule"/>
</dbReference>
<dbReference type="Gene3D" id="3.30.470.20">
    <property type="entry name" value="ATP-grasp fold, B domain"/>
    <property type="match status" value="1"/>
</dbReference>
<dbReference type="Pfam" id="PF22660">
    <property type="entry name" value="RS_preATP-grasp-like"/>
    <property type="match status" value="1"/>
</dbReference>
<organism evidence="8 9">
    <name type="scientific">Mesosutterella multiformis</name>
    <dbReference type="NCBI Taxonomy" id="2259133"/>
    <lineage>
        <taxon>Bacteria</taxon>
        <taxon>Pseudomonadati</taxon>
        <taxon>Pseudomonadota</taxon>
        <taxon>Betaproteobacteria</taxon>
        <taxon>Burkholderiales</taxon>
        <taxon>Sutterellaceae</taxon>
        <taxon>Mesosutterella</taxon>
    </lineage>
</organism>
<comment type="caution">
    <text evidence="8">The sequence shown here is derived from an EMBL/GenBank/DDBJ whole genome shotgun (WGS) entry which is preliminary data.</text>
</comment>
<comment type="function">
    <text evidence="5">Catalyzes the ATP-dependent conversion of 5-aminoimidazole ribonucleotide (AIR) and HCO(3)(-) to N5-carboxyaminoimidazole ribonucleotide (N5-CAIR).</text>
</comment>
<comment type="pathway">
    <text evidence="5 6">Purine metabolism; IMP biosynthesis via de novo pathway; 5-amino-1-(5-phospho-D-ribosyl)imidazole-4-carboxylate from 5-amino-1-(5-phospho-D-ribosyl)imidazole (N5-CAIR route): step 1/2.</text>
</comment>
<dbReference type="NCBIfam" id="NF004676">
    <property type="entry name" value="PRK06019.1-2"/>
    <property type="match status" value="1"/>
</dbReference>
<comment type="function">
    <text evidence="6">Catalyzes the ATP-dependent conversion of 5-aminoimidazole ribonucleotide (AIR) and HCO(3)- to N5-carboxyaminoimidazole ribonucleotide (N5-CAIR).</text>
</comment>
<dbReference type="EMBL" id="BGZJ01000001">
    <property type="protein sequence ID" value="GBO93492.1"/>
    <property type="molecule type" value="Genomic_DNA"/>
</dbReference>
<dbReference type="InterPro" id="IPR013815">
    <property type="entry name" value="ATP_grasp_subdomain_1"/>
</dbReference>
<dbReference type="NCBIfam" id="NF004677">
    <property type="entry name" value="PRK06019.1-3"/>
    <property type="match status" value="1"/>
</dbReference>
<feature type="binding site" evidence="5">
    <location>
        <begin position="269"/>
        <end position="270"/>
    </location>
    <ligand>
        <name>ATP</name>
        <dbReference type="ChEBI" id="CHEBI:30616"/>
    </ligand>
</feature>
<dbReference type="InterPro" id="IPR054350">
    <property type="entry name" value="PurT/PurK_preATP-grasp"/>
</dbReference>
<dbReference type="GO" id="GO:0005524">
    <property type="term" value="F:ATP binding"/>
    <property type="evidence" value="ECO:0007669"/>
    <property type="project" value="UniProtKB-UniRule"/>
</dbReference>
<evidence type="ECO:0000256" key="5">
    <source>
        <dbReference type="HAMAP-Rule" id="MF_01928"/>
    </source>
</evidence>
<evidence type="ECO:0000256" key="2">
    <source>
        <dbReference type="ARBA" id="ARBA00022741"/>
    </source>
</evidence>
<feature type="domain" description="ATP-grasp" evidence="7">
    <location>
        <begin position="114"/>
        <end position="299"/>
    </location>
</feature>
<dbReference type="Proteomes" id="UP000266091">
    <property type="component" value="Unassembled WGS sequence"/>
</dbReference>
<reference evidence="8 9" key="1">
    <citation type="journal article" date="2018" name="Int. J. Syst. Evol. Microbiol.">
        <title>Mesosutterella multiformis gen. nov., sp. nov., a member of the family Sutterellaceae and Sutterella megalosphaeroides sp. nov., isolated from human faeces.</title>
        <authorList>
            <person name="Sakamoto M."/>
            <person name="Ikeyama N."/>
            <person name="Kunihiro T."/>
            <person name="Iino T."/>
            <person name="Yuki M."/>
            <person name="Ohkuma M."/>
        </authorList>
    </citation>
    <scope>NUCLEOTIDE SEQUENCE [LARGE SCALE GENOMIC DNA]</scope>
    <source>
        <strain evidence="8 9">4NBBH2</strain>
    </source>
</reference>
<evidence type="ECO:0000313" key="9">
    <source>
        <dbReference type="Proteomes" id="UP000266091"/>
    </source>
</evidence>
<keyword evidence="2 5" id="KW-0547">Nucleotide-binding</keyword>
<evidence type="ECO:0000256" key="4">
    <source>
        <dbReference type="ARBA" id="ARBA00022840"/>
    </source>
</evidence>
<dbReference type="FunFam" id="3.30.470.20:FF:000029">
    <property type="entry name" value="N5-carboxyaminoimidazole ribonucleotide synthase"/>
    <property type="match status" value="1"/>
</dbReference>
<dbReference type="GO" id="GO:0004638">
    <property type="term" value="F:phosphoribosylaminoimidazole carboxylase activity"/>
    <property type="evidence" value="ECO:0007669"/>
    <property type="project" value="InterPro"/>
</dbReference>
<evidence type="ECO:0000256" key="6">
    <source>
        <dbReference type="RuleBase" id="RU361200"/>
    </source>
</evidence>
<proteinExistence type="inferred from homology"/>
<dbReference type="Pfam" id="PF02222">
    <property type="entry name" value="ATP-grasp"/>
    <property type="match status" value="1"/>
</dbReference>
<dbReference type="SUPFAM" id="SSF56059">
    <property type="entry name" value="Glutathione synthetase ATP-binding domain-like"/>
    <property type="match status" value="1"/>
</dbReference>
<evidence type="ECO:0000313" key="8">
    <source>
        <dbReference type="EMBL" id="GBO93492.1"/>
    </source>
</evidence>
<dbReference type="EC" id="6.3.4.18" evidence="5 6"/>
<protein>
    <recommendedName>
        <fullName evidence="5 6">N5-carboxyaminoimidazole ribonucleotide synthase</fullName>
        <shortName evidence="5 6">N5-CAIR synthase</shortName>
        <ecNumber evidence="5 6">6.3.4.18</ecNumber>
    </recommendedName>
    <alternativeName>
        <fullName evidence="5 6">5-(carboxyamino)imidazole ribonucleotide synthetase</fullName>
    </alternativeName>
</protein>
<dbReference type="InterPro" id="IPR016185">
    <property type="entry name" value="PreATP-grasp_dom_sf"/>
</dbReference>
<dbReference type="InterPro" id="IPR005875">
    <property type="entry name" value="PurK"/>
</dbReference>
<comment type="similarity">
    <text evidence="5 6">Belongs to the PurK/PurT family.</text>
</comment>
<evidence type="ECO:0000256" key="1">
    <source>
        <dbReference type="ARBA" id="ARBA00022598"/>
    </source>
</evidence>
<dbReference type="PROSITE" id="PS50975">
    <property type="entry name" value="ATP_GRASP"/>
    <property type="match status" value="1"/>
</dbReference>
<accession>A0A388SAZ6</accession>
<dbReference type="GO" id="GO:0046872">
    <property type="term" value="F:metal ion binding"/>
    <property type="evidence" value="ECO:0007669"/>
    <property type="project" value="InterPro"/>
</dbReference>
<comment type="subunit">
    <text evidence="5 6">Homodimer.</text>
</comment>
<dbReference type="NCBIfam" id="NF004679">
    <property type="entry name" value="PRK06019.1-5"/>
    <property type="match status" value="1"/>
</dbReference>
<evidence type="ECO:0000259" key="7">
    <source>
        <dbReference type="PROSITE" id="PS50975"/>
    </source>
</evidence>
<feature type="binding site" evidence="5">
    <location>
        <begin position="154"/>
        <end position="160"/>
    </location>
    <ligand>
        <name>ATP</name>
        <dbReference type="ChEBI" id="CHEBI:30616"/>
    </ligand>
</feature>
<dbReference type="GO" id="GO:0005829">
    <property type="term" value="C:cytosol"/>
    <property type="evidence" value="ECO:0007669"/>
    <property type="project" value="TreeGrafter"/>
</dbReference>
<dbReference type="OrthoDB" id="9804625at2"/>
<sequence>MKNTKALPPGSWLGMMGGGQLGRMFSSAASRLGYHVLVLDPGEVSPAGEVSARRIQRSYKDREALDEIASICPAVSTEFENVPSPSLAYLAEKGCRTAPLAEAVAISQDRSAEKAFIASTGVPVAPHLAILSDEDCVDADPDLFPGILKTARLGYDGKGQVSVDTPADLLQAYHSLGSVDCILEKKLQLKTECSVIVCRGFDGESATFPVFENHHKNGILAETVLPARIPEDAEAEARLYAIRIANGLKYIGVLCIEFFILEDGSVVANETAPRPHNSGHATIEACMTSQFEQQVRTMAGLPLGNTTLLSPAVMLNILGDSWETADGLKEPDWDAVLAIPGVKLHLYGKAEARHGRKMGHVTCLGKTPEEALERAKKVAVILRLPTPV</sequence>
<feature type="binding site" evidence="5">
    <location>
        <position position="149"/>
    </location>
    <ligand>
        <name>ATP</name>
        <dbReference type="ChEBI" id="CHEBI:30616"/>
    </ligand>
</feature>
<dbReference type="Gene3D" id="3.40.50.20">
    <property type="match status" value="1"/>
</dbReference>
<dbReference type="PANTHER" id="PTHR11609">
    <property type="entry name" value="PURINE BIOSYNTHESIS PROTEIN 6/7, PUR6/7"/>
    <property type="match status" value="1"/>
</dbReference>
<dbReference type="NCBIfam" id="NF004675">
    <property type="entry name" value="PRK06019.1-1"/>
    <property type="match status" value="1"/>
</dbReference>
<dbReference type="RefSeq" id="WP_116269866.1">
    <property type="nucleotide sequence ID" value="NZ_BGZJ01000001.1"/>
</dbReference>
<keyword evidence="9" id="KW-1185">Reference proteome</keyword>
<keyword evidence="4 5" id="KW-0067">ATP-binding</keyword>
<dbReference type="InterPro" id="IPR011761">
    <property type="entry name" value="ATP-grasp"/>
</dbReference>
<dbReference type="PANTHER" id="PTHR11609:SF5">
    <property type="entry name" value="PHOSPHORIBOSYLAMINOIMIDAZOLE CARBOXYLASE"/>
    <property type="match status" value="1"/>
</dbReference>
<keyword evidence="3 5" id="KW-0658">Purine biosynthesis</keyword>
<name>A0A388SAZ6_9BURK</name>
<gene>
    <name evidence="5 6 8" type="primary">purK</name>
    <name evidence="8" type="ORF">MESMUL_08460</name>
</gene>
<dbReference type="FunFam" id="3.30.1490.20:FF:000015">
    <property type="entry name" value="N5-carboxyaminoimidazole ribonucleotide synthase"/>
    <property type="match status" value="1"/>
</dbReference>
<feature type="binding site" evidence="5">
    <location>
        <position position="192"/>
    </location>
    <ligand>
        <name>ATP</name>
        <dbReference type="ChEBI" id="CHEBI:30616"/>
    </ligand>
</feature>
<feature type="binding site" evidence="5">
    <location>
        <position position="215"/>
    </location>
    <ligand>
        <name>ATP</name>
        <dbReference type="ChEBI" id="CHEBI:30616"/>
    </ligand>
</feature>
<dbReference type="InterPro" id="IPR003135">
    <property type="entry name" value="ATP-grasp_carboxylate-amine"/>
</dbReference>
<dbReference type="NCBIfam" id="TIGR01161">
    <property type="entry name" value="purK"/>
    <property type="match status" value="1"/>
</dbReference>
<dbReference type="AlphaFoldDB" id="A0A388SAZ6"/>
<keyword evidence="1 5" id="KW-0436">Ligase</keyword>
<dbReference type="Pfam" id="PF17769">
    <property type="entry name" value="PurK_C"/>
    <property type="match status" value="1"/>
</dbReference>
<dbReference type="Gene3D" id="3.30.1490.20">
    <property type="entry name" value="ATP-grasp fold, A domain"/>
    <property type="match status" value="1"/>
</dbReference>
<feature type="binding site" evidence="5">
    <location>
        <begin position="184"/>
        <end position="187"/>
    </location>
    <ligand>
        <name>ATP</name>
        <dbReference type="ChEBI" id="CHEBI:30616"/>
    </ligand>
</feature>
<comment type="catalytic activity">
    <reaction evidence="5 6">
        <text>5-amino-1-(5-phospho-beta-D-ribosyl)imidazole + hydrogencarbonate + ATP = 5-carboxyamino-1-(5-phospho-D-ribosyl)imidazole + ADP + phosphate + 2 H(+)</text>
        <dbReference type="Rhea" id="RHEA:19317"/>
        <dbReference type="ChEBI" id="CHEBI:15378"/>
        <dbReference type="ChEBI" id="CHEBI:17544"/>
        <dbReference type="ChEBI" id="CHEBI:30616"/>
        <dbReference type="ChEBI" id="CHEBI:43474"/>
        <dbReference type="ChEBI" id="CHEBI:58730"/>
        <dbReference type="ChEBI" id="CHEBI:137981"/>
        <dbReference type="ChEBI" id="CHEBI:456216"/>
        <dbReference type="EC" id="6.3.4.18"/>
    </reaction>
</comment>
<dbReference type="SUPFAM" id="SSF52440">
    <property type="entry name" value="PreATP-grasp domain"/>
    <property type="match status" value="1"/>
</dbReference>
<dbReference type="GO" id="GO:0034028">
    <property type="term" value="F:5-(carboxyamino)imidazole ribonucleotide synthase activity"/>
    <property type="evidence" value="ECO:0007669"/>
    <property type="project" value="UniProtKB-UniRule"/>
</dbReference>
<dbReference type="InterPro" id="IPR040686">
    <property type="entry name" value="PurK_C"/>
</dbReference>
<evidence type="ECO:0000256" key="3">
    <source>
        <dbReference type="ARBA" id="ARBA00022755"/>
    </source>
</evidence>
<feature type="binding site" evidence="5">
    <location>
        <position position="110"/>
    </location>
    <ligand>
        <name>ATP</name>
        <dbReference type="ChEBI" id="CHEBI:30616"/>
    </ligand>
</feature>